<dbReference type="EMBL" id="JACLAX010000004">
    <property type="protein sequence ID" value="MBC2668554.1"/>
    <property type="molecule type" value="Genomic_DNA"/>
</dbReference>
<dbReference type="GO" id="GO:0004673">
    <property type="term" value="F:protein histidine kinase activity"/>
    <property type="evidence" value="ECO:0007669"/>
    <property type="project" value="UniProtKB-EC"/>
</dbReference>
<dbReference type="InterPro" id="IPR004358">
    <property type="entry name" value="Sig_transdc_His_kin-like_C"/>
</dbReference>
<dbReference type="InterPro" id="IPR014265">
    <property type="entry name" value="XrtA/PrsK"/>
</dbReference>
<feature type="transmembrane region" description="Helical" evidence="9">
    <location>
        <begin position="260"/>
        <end position="280"/>
    </location>
</feature>
<keyword evidence="9" id="KW-0812">Transmembrane</keyword>
<dbReference type="InterPro" id="IPR003018">
    <property type="entry name" value="GAF"/>
</dbReference>
<dbReference type="GO" id="GO:0005524">
    <property type="term" value="F:ATP binding"/>
    <property type="evidence" value="ECO:0007669"/>
    <property type="project" value="UniProtKB-KW"/>
</dbReference>
<dbReference type="InterPro" id="IPR036890">
    <property type="entry name" value="HATPase_C_sf"/>
</dbReference>
<evidence type="ECO:0000256" key="8">
    <source>
        <dbReference type="ARBA" id="ARBA00023012"/>
    </source>
</evidence>
<name>A0A7X1FX15_9SPHN</name>
<dbReference type="Pfam" id="PF02518">
    <property type="entry name" value="HATPase_c"/>
    <property type="match status" value="1"/>
</dbReference>
<evidence type="ECO:0000256" key="6">
    <source>
        <dbReference type="ARBA" id="ARBA00022777"/>
    </source>
</evidence>
<evidence type="ECO:0000256" key="3">
    <source>
        <dbReference type="ARBA" id="ARBA00022553"/>
    </source>
</evidence>
<comment type="caution">
    <text evidence="11">The sequence shown here is derived from an EMBL/GenBank/DDBJ whole genome shotgun (WGS) entry which is preliminary data.</text>
</comment>
<keyword evidence="3" id="KW-0597">Phosphoprotein</keyword>
<dbReference type="Gene3D" id="3.30.565.10">
    <property type="entry name" value="Histidine kinase-like ATPase, C-terminal domain"/>
    <property type="match status" value="1"/>
</dbReference>
<feature type="transmembrane region" description="Helical" evidence="9">
    <location>
        <begin position="227"/>
        <end position="248"/>
    </location>
</feature>
<feature type="domain" description="Histidine kinase" evidence="10">
    <location>
        <begin position="484"/>
        <end position="686"/>
    </location>
</feature>
<feature type="transmembrane region" description="Helical" evidence="9">
    <location>
        <begin position="96"/>
        <end position="117"/>
    </location>
</feature>
<dbReference type="GO" id="GO:0000160">
    <property type="term" value="P:phosphorelay signal transduction system"/>
    <property type="evidence" value="ECO:0007669"/>
    <property type="project" value="UniProtKB-KW"/>
</dbReference>
<dbReference type="SMART" id="SM00387">
    <property type="entry name" value="HATPase_c"/>
    <property type="match status" value="1"/>
</dbReference>
<evidence type="ECO:0000256" key="4">
    <source>
        <dbReference type="ARBA" id="ARBA00022679"/>
    </source>
</evidence>
<reference evidence="11 12" key="1">
    <citation type="submission" date="2020-08" db="EMBL/GenBank/DDBJ databases">
        <title>The genome sequence of type strain Novosphingobium piscinae KCTC 42194.</title>
        <authorList>
            <person name="Liu Y."/>
        </authorList>
    </citation>
    <scope>NUCLEOTIDE SEQUENCE [LARGE SCALE GENOMIC DNA]</scope>
    <source>
        <strain evidence="11 12">KCTC 42194</strain>
    </source>
</reference>
<dbReference type="SUPFAM" id="SSF55874">
    <property type="entry name" value="ATPase domain of HSP90 chaperone/DNA topoisomerase II/histidine kinase"/>
    <property type="match status" value="1"/>
</dbReference>
<keyword evidence="5" id="KW-0547">Nucleotide-binding</keyword>
<comment type="catalytic activity">
    <reaction evidence="1">
        <text>ATP + protein L-histidine = ADP + protein N-phospho-L-histidine.</text>
        <dbReference type="EC" id="2.7.13.3"/>
    </reaction>
</comment>
<dbReference type="InterPro" id="IPR029016">
    <property type="entry name" value="GAF-like_dom_sf"/>
</dbReference>
<keyword evidence="9" id="KW-0472">Membrane</keyword>
<dbReference type="AlphaFoldDB" id="A0A7X1FX15"/>
<feature type="transmembrane region" description="Helical" evidence="9">
    <location>
        <begin position="162"/>
        <end position="184"/>
    </location>
</feature>
<evidence type="ECO:0000256" key="5">
    <source>
        <dbReference type="ARBA" id="ARBA00022741"/>
    </source>
</evidence>
<feature type="transmembrane region" description="Helical" evidence="9">
    <location>
        <begin position="129"/>
        <end position="150"/>
    </location>
</feature>
<dbReference type="PANTHER" id="PTHR43065:SF10">
    <property type="entry name" value="PEROXIDE STRESS-ACTIVATED HISTIDINE KINASE MAK3"/>
    <property type="match status" value="1"/>
</dbReference>
<keyword evidence="8" id="KW-0902">Two-component regulatory system</keyword>
<protein>
    <recommendedName>
        <fullName evidence="2">histidine kinase</fullName>
        <ecNumber evidence="2">2.7.13.3</ecNumber>
    </recommendedName>
</protein>
<dbReference type="NCBIfam" id="TIGR02916">
    <property type="entry name" value="PEP_his_kin"/>
    <property type="match status" value="1"/>
</dbReference>
<evidence type="ECO:0000256" key="9">
    <source>
        <dbReference type="SAM" id="Phobius"/>
    </source>
</evidence>
<dbReference type="InterPro" id="IPR005467">
    <property type="entry name" value="His_kinase_dom"/>
</dbReference>
<keyword evidence="7" id="KW-0067">ATP-binding</keyword>
<evidence type="ECO:0000256" key="7">
    <source>
        <dbReference type="ARBA" id="ARBA00022840"/>
    </source>
</evidence>
<dbReference type="Gene3D" id="3.30.450.40">
    <property type="match status" value="1"/>
</dbReference>
<keyword evidence="9" id="KW-1133">Transmembrane helix</keyword>
<feature type="transmembrane region" description="Helical" evidence="9">
    <location>
        <begin position="6"/>
        <end position="26"/>
    </location>
</feature>
<dbReference type="Pfam" id="PF01590">
    <property type="entry name" value="GAF"/>
    <property type="match status" value="1"/>
</dbReference>
<organism evidence="11 12">
    <name type="scientific">Novosphingobium piscinae</name>
    <dbReference type="NCBI Taxonomy" id="1507448"/>
    <lineage>
        <taxon>Bacteria</taxon>
        <taxon>Pseudomonadati</taxon>
        <taxon>Pseudomonadota</taxon>
        <taxon>Alphaproteobacteria</taxon>
        <taxon>Sphingomonadales</taxon>
        <taxon>Sphingomonadaceae</taxon>
        <taxon>Novosphingobium</taxon>
    </lineage>
</organism>
<dbReference type="SUPFAM" id="SSF55781">
    <property type="entry name" value="GAF domain-like"/>
    <property type="match status" value="1"/>
</dbReference>
<dbReference type="EC" id="2.7.13.3" evidence="2"/>
<dbReference type="InterPro" id="IPR003594">
    <property type="entry name" value="HATPase_dom"/>
</dbReference>
<proteinExistence type="predicted"/>
<feature type="transmembrane region" description="Helical" evidence="9">
    <location>
        <begin position="196"/>
        <end position="215"/>
    </location>
</feature>
<evidence type="ECO:0000313" key="11">
    <source>
        <dbReference type="EMBL" id="MBC2668554.1"/>
    </source>
</evidence>
<keyword evidence="12" id="KW-1185">Reference proteome</keyword>
<evidence type="ECO:0000259" key="10">
    <source>
        <dbReference type="PROSITE" id="PS50109"/>
    </source>
</evidence>
<evidence type="ECO:0000256" key="2">
    <source>
        <dbReference type="ARBA" id="ARBA00012438"/>
    </source>
</evidence>
<feature type="transmembrane region" description="Helical" evidence="9">
    <location>
        <begin position="33"/>
        <end position="54"/>
    </location>
</feature>
<evidence type="ECO:0000256" key="1">
    <source>
        <dbReference type="ARBA" id="ARBA00000085"/>
    </source>
</evidence>
<dbReference type="RefSeq" id="WP_185678449.1">
    <property type="nucleotide sequence ID" value="NZ_JACLAX010000004.1"/>
</dbReference>
<sequence length="703" mass="75598">MTAGWIFAAGLTHLMAACAAATLAAWLSVRRSVAGAAGTALVVALGLSAVWAMAVAATSVDGHGAHLWEAARNLAWLLVVYRLFSADGRHTLVRPIRPVMYSLAAIELFQILLGLLAPGYALGAGGAAVLFHMAIMFRLMFTIGGLVLLHNLYGGASASTRAVLHWPSIAVAGLWLFDLNLYTVAYLGGGWPDELAALRGLALLATVAALIPGLAKRRAELRFSPSRAVAFELVSLLGIGIYLLGMTALGKWLSYVGGDYARVFRFGFLIAGMAAAALVLPSRRLRGWLKVTLVKHLFRHRYDYRAEWLRFNRTIGRAGAGSGTLEQRAIQSLCDITDSPAGLLLGPNDHGELALSAQWQWRTADVPAPALGAEACAFFERHGHIVDLDQVRQGIDCQGEVRIVPAWLLCEPSAWALVPLLHFDRLVGVVVLARPKAARMLDWEDFDLLRVVGQQLASYLAEHAGQDALAEAARFDEFNRRIAFVMHDIKNLASQFSLLARNAELHAENPQFRADMLVTLRNSAEKLNALIVRLSRYGKGSGDAAVAFDPSALARGVAEQFAGRHRVLVHPGPAISMIGHAEALEQALVHLVQNGVDASADQAPVFIGVDRDAWGVRIEVVDAGTGMSPDFVRTKLFKPFVSSKNGGFGIGACEARELVRAMGGRLDVESREGIGSRFIIRLPLQPGDAGGSEPAAQIQQKVA</sequence>
<gene>
    <name evidence="11" type="primary">prsK</name>
    <name evidence="11" type="ORF">H7F53_05295</name>
</gene>
<keyword evidence="6 11" id="KW-0418">Kinase</keyword>
<keyword evidence="4 11" id="KW-0808">Transferase</keyword>
<accession>A0A7X1FX15</accession>
<dbReference type="PROSITE" id="PS50109">
    <property type="entry name" value="HIS_KIN"/>
    <property type="match status" value="1"/>
</dbReference>
<dbReference type="Proteomes" id="UP000551327">
    <property type="component" value="Unassembled WGS sequence"/>
</dbReference>
<evidence type="ECO:0000313" key="12">
    <source>
        <dbReference type="Proteomes" id="UP000551327"/>
    </source>
</evidence>
<feature type="transmembrane region" description="Helical" evidence="9">
    <location>
        <begin position="66"/>
        <end position="84"/>
    </location>
</feature>
<dbReference type="PRINTS" id="PR00344">
    <property type="entry name" value="BCTRLSENSOR"/>
</dbReference>
<dbReference type="PANTHER" id="PTHR43065">
    <property type="entry name" value="SENSOR HISTIDINE KINASE"/>
    <property type="match status" value="1"/>
</dbReference>